<evidence type="ECO:0000313" key="3">
    <source>
        <dbReference type="Proteomes" id="UP001316803"/>
    </source>
</evidence>
<gene>
    <name evidence="2" type="ORF">OHC33_010413</name>
</gene>
<keyword evidence="3" id="KW-1185">Reference proteome</keyword>
<name>A0AAN8IHX5_9EURO</name>
<organism evidence="2 3">
    <name type="scientific">Knufia fluminis</name>
    <dbReference type="NCBI Taxonomy" id="191047"/>
    <lineage>
        <taxon>Eukaryota</taxon>
        <taxon>Fungi</taxon>
        <taxon>Dikarya</taxon>
        <taxon>Ascomycota</taxon>
        <taxon>Pezizomycotina</taxon>
        <taxon>Eurotiomycetes</taxon>
        <taxon>Chaetothyriomycetidae</taxon>
        <taxon>Chaetothyriales</taxon>
        <taxon>Trichomeriaceae</taxon>
        <taxon>Knufia</taxon>
    </lineage>
</organism>
<dbReference type="AlphaFoldDB" id="A0AAN8IHX5"/>
<proteinExistence type="predicted"/>
<accession>A0AAN8IHX5</accession>
<protein>
    <submittedName>
        <fullName evidence="2">Uncharacterized protein</fullName>
    </submittedName>
</protein>
<reference evidence="2 3" key="1">
    <citation type="submission" date="2022-12" db="EMBL/GenBank/DDBJ databases">
        <title>Genomic features and morphological characterization of a novel Knufia sp. strain isolated from spacecraft assembly facility.</title>
        <authorList>
            <person name="Teixeira M."/>
            <person name="Chander A.M."/>
            <person name="Stajich J.E."/>
            <person name="Venkateswaran K."/>
        </authorList>
    </citation>
    <scope>NUCLEOTIDE SEQUENCE [LARGE SCALE GENOMIC DNA]</scope>
    <source>
        <strain evidence="2 3">FJI-L2-BK-P2</strain>
    </source>
</reference>
<feature type="region of interest" description="Disordered" evidence="1">
    <location>
        <begin position="64"/>
        <end position="85"/>
    </location>
</feature>
<comment type="caution">
    <text evidence="2">The sequence shown here is derived from an EMBL/GenBank/DDBJ whole genome shotgun (WGS) entry which is preliminary data.</text>
</comment>
<feature type="compositionally biased region" description="Polar residues" evidence="1">
    <location>
        <begin position="74"/>
        <end position="84"/>
    </location>
</feature>
<dbReference type="Proteomes" id="UP001316803">
    <property type="component" value="Unassembled WGS sequence"/>
</dbReference>
<dbReference type="EMBL" id="JAKLMC020000046">
    <property type="protein sequence ID" value="KAK5948517.1"/>
    <property type="molecule type" value="Genomic_DNA"/>
</dbReference>
<evidence type="ECO:0000256" key="1">
    <source>
        <dbReference type="SAM" id="MobiDB-lite"/>
    </source>
</evidence>
<sequence>MNSKCKTASAPKKSKFKKQERCRIVHRILDGADHDRPCPKCGQTASDIIDEPTTEETVDIAEIAEQESAPPKPSTTKAPLQQQEPHIIIDIEPRCEELVWTIGKLIQEQKTWAALNAKRSR</sequence>
<evidence type="ECO:0000313" key="2">
    <source>
        <dbReference type="EMBL" id="KAK5948517.1"/>
    </source>
</evidence>